<dbReference type="InterPro" id="IPR035903">
    <property type="entry name" value="HesB-like_dom_sf"/>
</dbReference>
<dbReference type="EMBL" id="BAAAND010000008">
    <property type="protein sequence ID" value="GAA1602598.1"/>
    <property type="molecule type" value="Genomic_DNA"/>
</dbReference>
<dbReference type="SUPFAM" id="SSF89360">
    <property type="entry name" value="HesB-like domain"/>
    <property type="match status" value="1"/>
</dbReference>
<gene>
    <name evidence="1" type="ORF">GCM10009742_58680</name>
</gene>
<evidence type="ECO:0000313" key="2">
    <source>
        <dbReference type="Proteomes" id="UP001500190"/>
    </source>
</evidence>
<sequence length="364" mass="39049">MERLDDGVRERLVRRLARPLRHVELMELGLRKYEVERLLRNGHLQRAYGRYVSGELDRNLARAACAQAAHPRSVISHFTAADLAGLRTWTDHERRLRPGPIWLTCEPGLRRNLKRSGVVLRRATLSEPDLQLRRGLWLTSSARAAVDIAREVPLREAVVTVDHALSGSVSLTDLEAVLQRQCRWPGGAEGAGGLRAGTLCTRSVIPSIRRTDAVHKVAPRARRGVRAAGAGGGAGGRGGVCDFGVGARGGSYDNRRMEWAVLTLTENATLVIKSITGVEGAPDGAGVRISQENPADPALAVTTTEAPQPGDQVVEEAGARVFLEQNAANALDDKILDAAVDDKGGVEFLLVPQPGPSNGSAPTP</sequence>
<keyword evidence="2" id="KW-1185">Reference proteome</keyword>
<dbReference type="Proteomes" id="UP001500190">
    <property type="component" value="Unassembled WGS sequence"/>
</dbReference>
<proteinExistence type="predicted"/>
<protein>
    <submittedName>
        <fullName evidence="1">Uncharacterized protein</fullName>
    </submittedName>
</protein>
<evidence type="ECO:0000313" key="1">
    <source>
        <dbReference type="EMBL" id="GAA1602598.1"/>
    </source>
</evidence>
<accession>A0ABP4Q906</accession>
<comment type="caution">
    <text evidence="1">The sequence shown here is derived from an EMBL/GenBank/DDBJ whole genome shotgun (WGS) entry which is preliminary data.</text>
</comment>
<organism evidence="1 2">
    <name type="scientific">Kribbella karoonensis</name>
    <dbReference type="NCBI Taxonomy" id="324851"/>
    <lineage>
        <taxon>Bacteria</taxon>
        <taxon>Bacillati</taxon>
        <taxon>Actinomycetota</taxon>
        <taxon>Actinomycetes</taxon>
        <taxon>Propionibacteriales</taxon>
        <taxon>Kribbellaceae</taxon>
        <taxon>Kribbella</taxon>
    </lineage>
</organism>
<reference evidence="2" key="1">
    <citation type="journal article" date="2019" name="Int. J. Syst. Evol. Microbiol.">
        <title>The Global Catalogue of Microorganisms (GCM) 10K type strain sequencing project: providing services to taxonomists for standard genome sequencing and annotation.</title>
        <authorList>
            <consortium name="The Broad Institute Genomics Platform"/>
            <consortium name="The Broad Institute Genome Sequencing Center for Infectious Disease"/>
            <person name="Wu L."/>
            <person name="Ma J."/>
        </authorList>
    </citation>
    <scope>NUCLEOTIDE SEQUENCE [LARGE SCALE GENOMIC DNA]</scope>
    <source>
        <strain evidence="2">JCM 14304</strain>
    </source>
</reference>
<name>A0ABP4Q906_9ACTN</name>
<dbReference type="RefSeq" id="WP_344197080.1">
    <property type="nucleotide sequence ID" value="NZ_BAAAND010000008.1"/>
</dbReference>